<dbReference type="CDD" id="cd06222">
    <property type="entry name" value="RNase_H_like"/>
    <property type="match status" value="1"/>
</dbReference>
<dbReference type="EMBL" id="JBJUIK010000014">
    <property type="protein sequence ID" value="KAL3503886.1"/>
    <property type="molecule type" value="Genomic_DNA"/>
</dbReference>
<dbReference type="PANTHER" id="PTHR47723:SF19">
    <property type="entry name" value="POLYNUCLEOTIDYL TRANSFERASE, RIBONUCLEASE H-LIKE SUPERFAMILY PROTEIN"/>
    <property type="match status" value="1"/>
</dbReference>
<proteinExistence type="predicted"/>
<organism evidence="2 3">
    <name type="scientific">Cinchona calisaya</name>
    <dbReference type="NCBI Taxonomy" id="153742"/>
    <lineage>
        <taxon>Eukaryota</taxon>
        <taxon>Viridiplantae</taxon>
        <taxon>Streptophyta</taxon>
        <taxon>Embryophyta</taxon>
        <taxon>Tracheophyta</taxon>
        <taxon>Spermatophyta</taxon>
        <taxon>Magnoliopsida</taxon>
        <taxon>eudicotyledons</taxon>
        <taxon>Gunneridae</taxon>
        <taxon>Pentapetalae</taxon>
        <taxon>asterids</taxon>
        <taxon>lamiids</taxon>
        <taxon>Gentianales</taxon>
        <taxon>Rubiaceae</taxon>
        <taxon>Cinchonoideae</taxon>
        <taxon>Cinchoneae</taxon>
        <taxon>Cinchona</taxon>
    </lineage>
</organism>
<protein>
    <recommendedName>
        <fullName evidence="1">RNase H type-1 domain-containing protein</fullName>
    </recommendedName>
</protein>
<sequence>MLGTLEISKCILLQGDEAIGRAGPLLGNLGSSGGGVFRDCRGRFCFGFSTYVRQATSLEAELHVLLIGLNWSIQKKFFPLIMESSSKILVDCVHQHQRPPSRLGSICWKAQHLISQNSIDFHHQYRETNSVADALAKMEITRKN</sequence>
<dbReference type="Proteomes" id="UP001630127">
    <property type="component" value="Unassembled WGS sequence"/>
</dbReference>
<evidence type="ECO:0000313" key="3">
    <source>
        <dbReference type="Proteomes" id="UP001630127"/>
    </source>
</evidence>
<dbReference type="PANTHER" id="PTHR47723">
    <property type="entry name" value="OS05G0353850 PROTEIN"/>
    <property type="match status" value="1"/>
</dbReference>
<keyword evidence="3" id="KW-1185">Reference proteome</keyword>
<name>A0ABD2Y8U1_9GENT</name>
<dbReference type="Gene3D" id="3.30.420.10">
    <property type="entry name" value="Ribonuclease H-like superfamily/Ribonuclease H"/>
    <property type="match status" value="1"/>
</dbReference>
<accession>A0ABD2Y8U1</accession>
<gene>
    <name evidence="2" type="ORF">ACH5RR_033727</name>
</gene>
<reference evidence="2 3" key="1">
    <citation type="submission" date="2024-11" db="EMBL/GenBank/DDBJ databases">
        <title>A near-complete genome assembly of Cinchona calisaya.</title>
        <authorList>
            <person name="Lian D.C."/>
            <person name="Zhao X.W."/>
            <person name="Wei L."/>
        </authorList>
    </citation>
    <scope>NUCLEOTIDE SEQUENCE [LARGE SCALE GENOMIC DNA]</scope>
    <source>
        <tissue evidence="2">Nenye</tissue>
    </source>
</reference>
<dbReference type="Pfam" id="PF13456">
    <property type="entry name" value="RVT_3"/>
    <property type="match status" value="1"/>
</dbReference>
<comment type="caution">
    <text evidence="2">The sequence shown here is derived from an EMBL/GenBank/DDBJ whole genome shotgun (WGS) entry which is preliminary data.</text>
</comment>
<dbReference type="AlphaFoldDB" id="A0ABD2Y8U1"/>
<dbReference type="InterPro" id="IPR053151">
    <property type="entry name" value="RNase_H-like"/>
</dbReference>
<dbReference type="InterPro" id="IPR044730">
    <property type="entry name" value="RNase_H-like_dom_plant"/>
</dbReference>
<dbReference type="InterPro" id="IPR002156">
    <property type="entry name" value="RNaseH_domain"/>
</dbReference>
<dbReference type="InterPro" id="IPR036397">
    <property type="entry name" value="RNaseH_sf"/>
</dbReference>
<dbReference type="SUPFAM" id="SSF53098">
    <property type="entry name" value="Ribonuclease H-like"/>
    <property type="match status" value="1"/>
</dbReference>
<dbReference type="InterPro" id="IPR012337">
    <property type="entry name" value="RNaseH-like_sf"/>
</dbReference>
<evidence type="ECO:0000259" key="1">
    <source>
        <dbReference type="Pfam" id="PF13456"/>
    </source>
</evidence>
<evidence type="ECO:0000313" key="2">
    <source>
        <dbReference type="EMBL" id="KAL3503886.1"/>
    </source>
</evidence>
<feature type="domain" description="RNase H type-1" evidence="1">
    <location>
        <begin position="31"/>
        <end position="138"/>
    </location>
</feature>